<feature type="domain" description="Tail specific protease" evidence="1">
    <location>
        <begin position="325"/>
        <end position="531"/>
    </location>
</feature>
<dbReference type="SUPFAM" id="SSF52096">
    <property type="entry name" value="ClpP/crotonase"/>
    <property type="match status" value="1"/>
</dbReference>
<dbReference type="GO" id="GO:0008236">
    <property type="term" value="F:serine-type peptidase activity"/>
    <property type="evidence" value="ECO:0007669"/>
    <property type="project" value="InterPro"/>
</dbReference>
<comment type="caution">
    <text evidence="2">The sequence shown here is derived from an EMBL/GenBank/DDBJ whole genome shotgun (WGS) entry which is preliminary data.</text>
</comment>
<dbReference type="SMART" id="SM00245">
    <property type="entry name" value="TSPc"/>
    <property type="match status" value="1"/>
</dbReference>
<dbReference type="InterPro" id="IPR005151">
    <property type="entry name" value="Tail-specific_protease"/>
</dbReference>
<reference evidence="2 3" key="1">
    <citation type="submission" date="2019-12" db="EMBL/GenBank/DDBJ databases">
        <title>Novel species isolated from a subtropical stream in China.</title>
        <authorList>
            <person name="Lu H."/>
        </authorList>
    </citation>
    <scope>NUCLEOTIDE SEQUENCE [LARGE SCALE GENOMIC DNA]</scope>
    <source>
        <strain evidence="2 3">FT135W</strain>
    </source>
</reference>
<dbReference type="PANTHER" id="PTHR32060">
    <property type="entry name" value="TAIL-SPECIFIC PROTEASE"/>
    <property type="match status" value="1"/>
</dbReference>
<evidence type="ECO:0000313" key="3">
    <source>
        <dbReference type="Proteomes" id="UP000479335"/>
    </source>
</evidence>
<dbReference type="Gene3D" id="3.90.226.10">
    <property type="entry name" value="2-enoyl-CoA Hydratase, Chain A, domain 1"/>
    <property type="match status" value="1"/>
</dbReference>
<protein>
    <recommendedName>
        <fullName evidence="1">Tail specific protease domain-containing protein</fullName>
    </recommendedName>
</protein>
<proteinExistence type="predicted"/>
<dbReference type="RefSeq" id="WP_161006047.1">
    <property type="nucleotide sequence ID" value="NZ_WWCN01000004.1"/>
</dbReference>
<dbReference type="CDD" id="cd07563">
    <property type="entry name" value="Peptidase_S41_IRBP"/>
    <property type="match status" value="1"/>
</dbReference>
<gene>
    <name evidence="2" type="ORF">GTP46_07780</name>
</gene>
<accession>A0A6L8KDN2</accession>
<dbReference type="Gene3D" id="3.30.750.44">
    <property type="match status" value="1"/>
</dbReference>
<name>A0A6L8KDN2_9BURK</name>
<dbReference type="AlphaFoldDB" id="A0A6L8KDN2"/>
<dbReference type="GO" id="GO:0004175">
    <property type="term" value="F:endopeptidase activity"/>
    <property type="evidence" value="ECO:0007669"/>
    <property type="project" value="TreeGrafter"/>
</dbReference>
<dbReference type="PANTHER" id="PTHR32060:SF30">
    <property type="entry name" value="CARBOXY-TERMINAL PROCESSING PROTEASE CTPA"/>
    <property type="match status" value="1"/>
</dbReference>
<dbReference type="GO" id="GO:0006508">
    <property type="term" value="P:proteolysis"/>
    <property type="evidence" value="ECO:0007669"/>
    <property type="project" value="InterPro"/>
</dbReference>
<organism evidence="2 3">
    <name type="scientific">Duganella flavida</name>
    <dbReference type="NCBI Taxonomy" id="2692175"/>
    <lineage>
        <taxon>Bacteria</taxon>
        <taxon>Pseudomonadati</taxon>
        <taxon>Pseudomonadota</taxon>
        <taxon>Betaproteobacteria</taxon>
        <taxon>Burkholderiales</taxon>
        <taxon>Oxalobacteraceae</taxon>
        <taxon>Telluria group</taxon>
        <taxon>Duganella</taxon>
    </lineage>
</organism>
<dbReference type="NCBIfam" id="NF047558">
    <property type="entry name" value="TPR_END_plus"/>
    <property type="match status" value="1"/>
</dbReference>
<dbReference type="EMBL" id="WWCN01000004">
    <property type="protein sequence ID" value="MYM22541.1"/>
    <property type="molecule type" value="Genomic_DNA"/>
</dbReference>
<sequence length="555" mass="60855">MAVVMMAVVAQCAAASIEDSVKHVRDLRQQADSLSRAGAKATPTDLQRATALLEEAQRHLNEAAQATGNPSLRLESYNNLLPLAALYSRQGRKQEALAALDQTRTMLWYPAAAQMLSTDTDFDAIRKEPRFQSVLAASALPERLWQGPASAQPYKDALTVEERIAGLTQFWTEARHSFVYFDKVPELDWDKVYMDYLPRVMAAQTTRDYYAVMRQLAPLLRDGHTNIWAPGELSSEFEAVPPLRTTLVEGRVLVEFVDDAALPVRVGDELLAIDSVPVHEYARQHVDPLISAGAPQDREFQTYTTALLRGRAADPVTLRLRAANGKEREEKIARNAGYHWPEAPQFKLLANGVAYIRIDHFSDDSGLKAFEAALPQILKARSLIIDMRRNGGGNGEIGLKILSYLTHKPIISAVSYIRGDDAYLRASSGPLVRWTQLAGMPYVQAREQVYDGPVAVLSGPQTYSASEDFVVTYAIMQRGLTLGEATGGSTGQAINFKLPGGGVARVCAKRDTFPDGREFVGIGVPPQIAVKQTVAGLRAGRDAVLERALAELSGR</sequence>
<evidence type="ECO:0000313" key="2">
    <source>
        <dbReference type="EMBL" id="MYM22541.1"/>
    </source>
</evidence>
<dbReference type="GO" id="GO:0030288">
    <property type="term" value="C:outer membrane-bounded periplasmic space"/>
    <property type="evidence" value="ECO:0007669"/>
    <property type="project" value="TreeGrafter"/>
</dbReference>
<evidence type="ECO:0000259" key="1">
    <source>
        <dbReference type="SMART" id="SM00245"/>
    </source>
</evidence>
<keyword evidence="3" id="KW-1185">Reference proteome</keyword>
<dbReference type="Pfam" id="PF03572">
    <property type="entry name" value="Peptidase_S41"/>
    <property type="match status" value="1"/>
</dbReference>
<dbReference type="GO" id="GO:0007165">
    <property type="term" value="P:signal transduction"/>
    <property type="evidence" value="ECO:0007669"/>
    <property type="project" value="TreeGrafter"/>
</dbReference>
<dbReference type="InterPro" id="IPR029045">
    <property type="entry name" value="ClpP/crotonase-like_dom_sf"/>
</dbReference>
<dbReference type="Proteomes" id="UP000479335">
    <property type="component" value="Unassembled WGS sequence"/>
</dbReference>